<dbReference type="PANTHER" id="PTHR13466">
    <property type="entry name" value="TEX2 PROTEIN-RELATED"/>
    <property type="match status" value="1"/>
</dbReference>
<keyword evidence="6" id="KW-0445">Lipid transport</keyword>
<dbReference type="STRING" id="6210.W6V7D2"/>
<feature type="region of interest" description="Disordered" evidence="9">
    <location>
        <begin position="161"/>
        <end position="191"/>
    </location>
</feature>
<evidence type="ECO:0000256" key="2">
    <source>
        <dbReference type="ARBA" id="ARBA00022448"/>
    </source>
</evidence>
<keyword evidence="13" id="KW-1185">Reference proteome</keyword>
<evidence type="ECO:0000256" key="9">
    <source>
        <dbReference type="SAM" id="MobiDB-lite"/>
    </source>
</evidence>
<dbReference type="GO" id="GO:0006869">
    <property type="term" value="P:lipid transport"/>
    <property type="evidence" value="ECO:0007669"/>
    <property type="project" value="UniProtKB-KW"/>
</dbReference>
<proteinExistence type="predicted"/>
<dbReference type="GO" id="GO:0005789">
    <property type="term" value="C:endoplasmic reticulum membrane"/>
    <property type="evidence" value="ECO:0007669"/>
    <property type="project" value="UniProtKB-SubCell"/>
</dbReference>
<reference evidence="12 13" key="1">
    <citation type="journal article" date="2013" name="Nat. Genet.">
        <title>The genome of the hydatid tapeworm Echinococcus granulosus.</title>
        <authorList>
            <person name="Zheng H."/>
            <person name="Zhang W."/>
            <person name="Zhang L."/>
            <person name="Zhang Z."/>
            <person name="Li J."/>
            <person name="Lu G."/>
            <person name="Zhu Y."/>
            <person name="Wang Y."/>
            <person name="Huang Y."/>
            <person name="Liu J."/>
            <person name="Kang H."/>
            <person name="Chen J."/>
            <person name="Wang L."/>
            <person name="Chen A."/>
            <person name="Yu S."/>
            <person name="Gao Z."/>
            <person name="Jin L."/>
            <person name="Gu W."/>
            <person name="Wang Z."/>
            <person name="Zhao L."/>
            <person name="Shi B."/>
            <person name="Wen H."/>
            <person name="Lin R."/>
            <person name="Jones M.K."/>
            <person name="Brejova B."/>
            <person name="Vinar T."/>
            <person name="Zhao G."/>
            <person name="McManus D.P."/>
            <person name="Chen Z."/>
            <person name="Zhou Y."/>
            <person name="Wang S."/>
        </authorList>
    </citation>
    <scope>NUCLEOTIDE SEQUENCE [LARGE SCALE GENOMIC DNA]</scope>
</reference>
<dbReference type="CTD" id="36338537"/>
<comment type="subcellular location">
    <subcellularLocation>
        <location evidence="1">Endoplasmic reticulum membrane</location>
    </subcellularLocation>
</comment>
<feature type="domain" description="SMP-LTD" evidence="11">
    <location>
        <begin position="909"/>
        <end position="1256"/>
    </location>
</feature>
<keyword evidence="3 10" id="KW-0812">Transmembrane</keyword>
<dbReference type="InterPro" id="IPR031468">
    <property type="entry name" value="SMP_LBD"/>
</dbReference>
<name>W6V7D2_ECHGR</name>
<dbReference type="GO" id="GO:0008289">
    <property type="term" value="F:lipid binding"/>
    <property type="evidence" value="ECO:0007669"/>
    <property type="project" value="UniProtKB-KW"/>
</dbReference>
<evidence type="ECO:0000256" key="5">
    <source>
        <dbReference type="ARBA" id="ARBA00022989"/>
    </source>
</evidence>
<feature type="compositionally biased region" description="Basic and acidic residues" evidence="9">
    <location>
        <begin position="312"/>
        <end position="352"/>
    </location>
</feature>
<evidence type="ECO:0000313" key="13">
    <source>
        <dbReference type="Proteomes" id="UP000019149"/>
    </source>
</evidence>
<keyword evidence="5 10" id="KW-1133">Transmembrane helix</keyword>
<evidence type="ECO:0000256" key="3">
    <source>
        <dbReference type="ARBA" id="ARBA00022692"/>
    </source>
</evidence>
<gene>
    <name evidence="12" type="ORF">EGR_02822</name>
</gene>
<feature type="region of interest" description="Disordered" evidence="9">
    <location>
        <begin position="1017"/>
        <end position="1036"/>
    </location>
</feature>
<accession>W6V7D2</accession>
<dbReference type="OrthoDB" id="26740at2759"/>
<protein>
    <submittedName>
        <fullName evidence="12">Testis-expressed sequence 2 protein</fullName>
    </submittedName>
</protein>
<feature type="region of interest" description="Disordered" evidence="9">
    <location>
        <begin position="390"/>
        <end position="411"/>
    </location>
</feature>
<sequence>MSSRRLADLMHRKQEEFDDVLNSLTFSSTAENDIGGLDAALQRFAEQKAEASMKRRGPIQGIPDDDPEPIQFELAEDIVASTENFFYDADSPCILPSSTPSHINEEEFVLQSRRKHSLGVEDFKHTQLQHDIWRDVTGSLKTTIHPSVTILGVVAPSSQINHPPPSHSAGASPLRACSRQQNGGHNAELPASTGFRDLRLRRWRHRRRTVSLMESSGEAHSLRVFVYLSPVDILTYLQRPFRRSLRNTPDSTDPAASAAVSLPDVRVENGSLHFKCWAPSSLVCSPNPTGLDLGGVNRVVESQPRTHNTTKKPREAEGKRDVLMVPEAERLDNGFEAAEEKQVRWRRKEPQKDNTVSAVSHEVEGVSSTLRDAETASMAPTILSVSEPFGTESPGLTSSQPPPSQPPSKPKRAKRLYMFGGVLVALLSCCWLLSLSPFLWGAVVGSFVTYCVLRLYHLAMAFLYYPSERYRCCFTGASPGATCCSLHNSLLSAWRPPYAGPLVLPQLRDLQAPPVPQLADEDLRSGPSSGPLGECLGYKLDKHNRPIYRAWMNEIVSYSPDTYHINSTHSVFVTLEGTHLRIQRPRKNVPRRAMFNVPVPPSCGVQFIHQRIYDMRKVTVSLLPRGLIEKRLWSKKYPICLTVKNERNAPPVTLEDNSCNVIPSKVVARSRAQPLRSPSTYGFVTMPDHDEALSKASVPSFPDDGSAYSVSTSRFLRVSTSPGIVSGNAMMENVASPLQDPPEDFLLVRHSDLDEKIYLFARTCREKEAWFRRLRGASIGRPLLTTTQQASRYSHRSLTFALFSNWDAFKQLLTPSTSAMKASASSPSVRTSSSSTDVTTVADSSATVEEGAATASSVGLRHCPSCTSACDSDAELQMAYLRHMAKFMPASWLLRASQALKLNLNYVSCDSQVPWLNALIGRLFWDFLRHELWLKRVQEKIQGKLKKLHLPYFVNELTVTSVDMGTELPVIRNAGKPFLDNQGLWIEAEVVYAGGFTVSLETNINLMKLRDKTWRPNGAVGSKPLPQPPSEFGSAGAAINNNAGSVTTDYPIEGGNADGTGRSMAAFLSDEEDSADSSTDSDRESALTNAFASILPTAVAVAAPSTFPPAAPASPDAKSTDTQRFAFTPEENNDLQRPKRRLYRIMDKITRSSYFQKAVDSKFVQRGMEYVSNKAINLQLEVSTLHGTLVLNLPPPPSDRLWYGFRGNPNLRFKLKPKFGETLVTIPRFLEILEKKLILEFQRVFVLPNMDDLVMPLLIPEPILRCSQTSEAMTSTTHCDERSFGGSLASQQEGEAAAL</sequence>
<evidence type="ECO:0000313" key="12">
    <source>
        <dbReference type="EMBL" id="EUB62369.1"/>
    </source>
</evidence>
<dbReference type="EMBL" id="APAU02000013">
    <property type="protein sequence ID" value="EUB62369.1"/>
    <property type="molecule type" value="Genomic_DNA"/>
</dbReference>
<dbReference type="CDD" id="cd21675">
    <property type="entry name" value="SMP_TEX2"/>
    <property type="match status" value="1"/>
</dbReference>
<organism evidence="12 13">
    <name type="scientific">Echinococcus granulosus</name>
    <name type="common">Hydatid tapeworm</name>
    <dbReference type="NCBI Taxonomy" id="6210"/>
    <lineage>
        <taxon>Eukaryota</taxon>
        <taxon>Metazoa</taxon>
        <taxon>Spiralia</taxon>
        <taxon>Lophotrochozoa</taxon>
        <taxon>Platyhelminthes</taxon>
        <taxon>Cestoda</taxon>
        <taxon>Eucestoda</taxon>
        <taxon>Cyclophyllidea</taxon>
        <taxon>Taeniidae</taxon>
        <taxon>Echinococcus</taxon>
        <taxon>Echinococcus granulosus group</taxon>
    </lineage>
</organism>
<evidence type="ECO:0000256" key="1">
    <source>
        <dbReference type="ARBA" id="ARBA00004586"/>
    </source>
</evidence>
<keyword evidence="7" id="KW-0446">Lipid-binding</keyword>
<keyword evidence="2" id="KW-0813">Transport</keyword>
<feature type="transmembrane region" description="Helical" evidence="10">
    <location>
        <begin position="416"/>
        <end position="434"/>
    </location>
</feature>
<dbReference type="GeneID" id="36338537"/>
<feature type="transmembrane region" description="Helical" evidence="10">
    <location>
        <begin position="440"/>
        <end position="465"/>
    </location>
</feature>
<keyword evidence="4" id="KW-0256">Endoplasmic reticulum</keyword>
<feature type="region of interest" description="Disordered" evidence="9">
    <location>
        <begin position="300"/>
        <end position="374"/>
    </location>
</feature>
<evidence type="ECO:0000256" key="8">
    <source>
        <dbReference type="ARBA" id="ARBA00023136"/>
    </source>
</evidence>
<dbReference type="OMA" id="YHINSTH"/>
<evidence type="ECO:0000256" key="6">
    <source>
        <dbReference type="ARBA" id="ARBA00023055"/>
    </source>
</evidence>
<dbReference type="PANTHER" id="PTHR13466:SF0">
    <property type="entry name" value="SMP-LTD DOMAIN-CONTAINING PROTEIN"/>
    <property type="match status" value="1"/>
</dbReference>
<comment type="caution">
    <text evidence="12">The sequence shown here is derived from an EMBL/GenBank/DDBJ whole genome shotgun (WGS) entry which is preliminary data.</text>
</comment>
<evidence type="ECO:0000256" key="4">
    <source>
        <dbReference type="ARBA" id="ARBA00022824"/>
    </source>
</evidence>
<dbReference type="Proteomes" id="UP000019149">
    <property type="component" value="Unassembled WGS sequence"/>
</dbReference>
<dbReference type="PROSITE" id="PS51847">
    <property type="entry name" value="SMP"/>
    <property type="match status" value="1"/>
</dbReference>
<keyword evidence="8 10" id="KW-0472">Membrane</keyword>
<evidence type="ECO:0000256" key="7">
    <source>
        <dbReference type="ARBA" id="ARBA00023121"/>
    </source>
</evidence>
<feature type="region of interest" description="Disordered" evidence="9">
    <location>
        <begin position="1106"/>
        <end position="1138"/>
    </location>
</feature>
<evidence type="ECO:0000256" key="10">
    <source>
        <dbReference type="SAM" id="Phobius"/>
    </source>
</evidence>
<dbReference type="KEGG" id="egl:EGR_02822"/>
<evidence type="ECO:0000259" key="11">
    <source>
        <dbReference type="PROSITE" id="PS51847"/>
    </source>
</evidence>
<dbReference type="RefSeq" id="XP_024353565.1">
    <property type="nucleotide sequence ID" value="XM_024492071.1"/>
</dbReference>